<keyword evidence="1" id="KW-0812">Transmembrane</keyword>
<dbReference type="EMBL" id="PJQY01001953">
    <property type="protein sequence ID" value="PQP97932.1"/>
    <property type="molecule type" value="Genomic_DNA"/>
</dbReference>
<dbReference type="AlphaFoldDB" id="A0A314XV14"/>
<protein>
    <submittedName>
        <fullName evidence="2">Uncharacterized protein</fullName>
    </submittedName>
</protein>
<evidence type="ECO:0000313" key="2">
    <source>
        <dbReference type="EMBL" id="PQP97932.1"/>
    </source>
</evidence>
<evidence type="ECO:0000256" key="1">
    <source>
        <dbReference type="SAM" id="Phobius"/>
    </source>
</evidence>
<gene>
    <name evidence="2" type="ORF">Pyn_07466</name>
</gene>
<reference evidence="2 3" key="1">
    <citation type="submission" date="2018-02" db="EMBL/GenBank/DDBJ databases">
        <title>Draft genome of wild Prunus yedoensis var. nudiflora.</title>
        <authorList>
            <person name="Baek S."/>
            <person name="Kim J.-H."/>
            <person name="Choi K."/>
            <person name="Kim G.-B."/>
            <person name="Cho A."/>
            <person name="Jang H."/>
            <person name="Shin C.-H."/>
            <person name="Yu H.-J."/>
            <person name="Mun J.-H."/>
        </authorList>
    </citation>
    <scope>NUCLEOTIDE SEQUENCE [LARGE SCALE GENOMIC DNA]</scope>
    <source>
        <strain evidence="3">cv. Jeju island</strain>
        <tissue evidence="2">Leaf</tissue>
    </source>
</reference>
<dbReference type="STRING" id="2094558.A0A314XV14"/>
<name>A0A314XV14_PRUYE</name>
<proteinExistence type="predicted"/>
<dbReference type="Proteomes" id="UP000250321">
    <property type="component" value="Unassembled WGS sequence"/>
</dbReference>
<keyword evidence="1" id="KW-1133">Transmembrane helix</keyword>
<organism evidence="2 3">
    <name type="scientific">Prunus yedoensis var. nudiflora</name>
    <dbReference type="NCBI Taxonomy" id="2094558"/>
    <lineage>
        <taxon>Eukaryota</taxon>
        <taxon>Viridiplantae</taxon>
        <taxon>Streptophyta</taxon>
        <taxon>Embryophyta</taxon>
        <taxon>Tracheophyta</taxon>
        <taxon>Spermatophyta</taxon>
        <taxon>Magnoliopsida</taxon>
        <taxon>eudicotyledons</taxon>
        <taxon>Gunneridae</taxon>
        <taxon>Pentapetalae</taxon>
        <taxon>rosids</taxon>
        <taxon>fabids</taxon>
        <taxon>Rosales</taxon>
        <taxon>Rosaceae</taxon>
        <taxon>Amygdaloideae</taxon>
        <taxon>Amygdaleae</taxon>
        <taxon>Prunus</taxon>
    </lineage>
</organism>
<evidence type="ECO:0000313" key="3">
    <source>
        <dbReference type="Proteomes" id="UP000250321"/>
    </source>
</evidence>
<accession>A0A314XV14</accession>
<feature type="transmembrane region" description="Helical" evidence="1">
    <location>
        <begin position="51"/>
        <end position="71"/>
    </location>
</feature>
<feature type="transmembrane region" description="Helical" evidence="1">
    <location>
        <begin position="77"/>
        <end position="100"/>
    </location>
</feature>
<keyword evidence="3" id="KW-1185">Reference proteome</keyword>
<keyword evidence="1" id="KW-0472">Membrane</keyword>
<sequence>MISADSQLRSSAVESYLRIIGETKLPSVFLQLIEKWISYLRNITKLVMLEYVVLSQFNAELFLCGNVGSFAALLGDMVLPCIFVYIYTAVYHSLVIILLYEVNFRF</sequence>
<comment type="caution">
    <text evidence="2">The sequence shown here is derived from an EMBL/GenBank/DDBJ whole genome shotgun (WGS) entry which is preliminary data.</text>
</comment>